<evidence type="ECO:0000313" key="1">
    <source>
        <dbReference type="EMBL" id="KAJ8893775.1"/>
    </source>
</evidence>
<protein>
    <submittedName>
        <fullName evidence="1">Uncharacterized protein</fullName>
    </submittedName>
</protein>
<dbReference type="EMBL" id="JARBHB010000002">
    <property type="protein sequence ID" value="KAJ8893775.1"/>
    <property type="molecule type" value="Genomic_DNA"/>
</dbReference>
<organism evidence="1 2">
    <name type="scientific">Dryococelus australis</name>
    <dbReference type="NCBI Taxonomy" id="614101"/>
    <lineage>
        <taxon>Eukaryota</taxon>
        <taxon>Metazoa</taxon>
        <taxon>Ecdysozoa</taxon>
        <taxon>Arthropoda</taxon>
        <taxon>Hexapoda</taxon>
        <taxon>Insecta</taxon>
        <taxon>Pterygota</taxon>
        <taxon>Neoptera</taxon>
        <taxon>Polyneoptera</taxon>
        <taxon>Phasmatodea</taxon>
        <taxon>Verophasmatodea</taxon>
        <taxon>Anareolatae</taxon>
        <taxon>Phasmatidae</taxon>
        <taxon>Eurycanthinae</taxon>
        <taxon>Dryococelus</taxon>
    </lineage>
</organism>
<name>A0ABQ9IAS9_9NEOP</name>
<reference evidence="1 2" key="1">
    <citation type="submission" date="2023-02" db="EMBL/GenBank/DDBJ databases">
        <title>LHISI_Scaffold_Assembly.</title>
        <authorList>
            <person name="Stuart O.P."/>
            <person name="Cleave R."/>
            <person name="Magrath M.J.L."/>
            <person name="Mikheyev A.S."/>
        </authorList>
    </citation>
    <scope>NUCLEOTIDE SEQUENCE [LARGE SCALE GENOMIC DNA]</scope>
    <source>
        <strain evidence="1">Daus_M_001</strain>
        <tissue evidence="1">Leg muscle</tissue>
    </source>
</reference>
<evidence type="ECO:0000313" key="2">
    <source>
        <dbReference type="Proteomes" id="UP001159363"/>
    </source>
</evidence>
<proteinExistence type="predicted"/>
<accession>A0ABQ9IAS9</accession>
<gene>
    <name evidence="1" type="ORF">PR048_006375</name>
</gene>
<sequence length="82" mass="9732">MGRKLKTIFDRWHPITLSTSRVETTDTDDKQRRHFTEVDRRLLHNFGSGPKWIPGVVIAKNRPVMYNVQTTETRQIHQHHVD</sequence>
<dbReference type="Proteomes" id="UP001159363">
    <property type="component" value="Chromosome 2"/>
</dbReference>
<keyword evidence="2" id="KW-1185">Reference proteome</keyword>
<comment type="caution">
    <text evidence="1">The sequence shown here is derived from an EMBL/GenBank/DDBJ whole genome shotgun (WGS) entry which is preliminary data.</text>
</comment>